<proteinExistence type="predicted"/>
<dbReference type="EMBL" id="JAMDLY010000016">
    <property type="protein sequence ID" value="MCY9531850.1"/>
    <property type="molecule type" value="Genomic_DNA"/>
</dbReference>
<dbReference type="PANTHER" id="PTHR43649">
    <property type="entry name" value="ARABINOSE-BINDING PROTEIN-RELATED"/>
    <property type="match status" value="1"/>
</dbReference>
<keyword evidence="5" id="KW-0449">Lipoprotein</keyword>
<dbReference type="PANTHER" id="PTHR43649:SF33">
    <property type="entry name" value="POLYGALACTURONAN_RHAMNOGALACTURONAN-BINDING PROTEIN YTCQ"/>
    <property type="match status" value="1"/>
</dbReference>
<sequence>MHRKYKLVLLLLTITSLLGGCFGGNSEMAPLKDGKGKLKIVYKDEESFNRDYGNLFLMKYPDIEVEVIAQDDLFDQSAEQNAPFDLNEEKKKVIEKFKPDVLLLNESMFETFAQDGRLYDLDMVINQDKYDINGFMPGLIDRLKEKGNGKLFGLAPYFETPVLYYNRGLFKQYNIEPPRDQMSWKELLDLASRFAKEGAYGLYQTEKPEKLVYDIAAGSGLRLVDAKGEKLLIQSEGWKEAVTMTTEAIRNKSVYIPEQDANNERMDRYYEPFHQEKAAMTFQESWFSVRLKEVPMYEKTPNIDWGIVTTPVDPASPNESAYVHLSEIYAISANSENKRAAWEFIQFVNGTDMAQVATLGNNGKLPTRTGYFKDLEGRSTEPFYLLKPKQGKGLLDDKNIPHGFYDLFDPLLAEALQAIIDKQKTIDEALAELEMKGQQALIKARETAAEKS</sequence>
<evidence type="ECO:0000256" key="2">
    <source>
        <dbReference type="ARBA" id="ARBA00022729"/>
    </source>
</evidence>
<keyword evidence="3" id="KW-0472">Membrane</keyword>
<dbReference type="InterPro" id="IPR006059">
    <property type="entry name" value="SBP"/>
</dbReference>
<gene>
    <name evidence="6" type="ORF">M5X04_21310</name>
</gene>
<dbReference type="RefSeq" id="WP_268632667.1">
    <property type="nucleotide sequence ID" value="NZ_JAMDLY010000016.1"/>
</dbReference>
<protein>
    <submittedName>
        <fullName evidence="6">Extracellular solute-binding protein</fullName>
    </submittedName>
</protein>
<keyword evidence="1" id="KW-1003">Cell membrane</keyword>
<keyword evidence="4" id="KW-0564">Palmitate</keyword>
<dbReference type="PROSITE" id="PS51257">
    <property type="entry name" value="PROKAR_LIPOPROTEIN"/>
    <property type="match status" value="1"/>
</dbReference>
<dbReference type="SUPFAM" id="SSF53850">
    <property type="entry name" value="Periplasmic binding protein-like II"/>
    <property type="match status" value="1"/>
</dbReference>
<comment type="caution">
    <text evidence="6">The sequence shown here is derived from an EMBL/GenBank/DDBJ whole genome shotgun (WGS) entry which is preliminary data.</text>
</comment>
<evidence type="ECO:0000256" key="5">
    <source>
        <dbReference type="ARBA" id="ARBA00023288"/>
    </source>
</evidence>
<organism evidence="6 7">
    <name type="scientific">Paenibacillus alvei</name>
    <name type="common">Bacillus alvei</name>
    <dbReference type="NCBI Taxonomy" id="44250"/>
    <lineage>
        <taxon>Bacteria</taxon>
        <taxon>Bacillati</taxon>
        <taxon>Bacillota</taxon>
        <taxon>Bacilli</taxon>
        <taxon>Bacillales</taxon>
        <taxon>Paenibacillaceae</taxon>
        <taxon>Paenibacillus</taxon>
    </lineage>
</organism>
<evidence type="ECO:0000256" key="4">
    <source>
        <dbReference type="ARBA" id="ARBA00023139"/>
    </source>
</evidence>
<name>A0ABT4EDZ6_PAEAL</name>
<dbReference type="InterPro" id="IPR050490">
    <property type="entry name" value="Bact_solute-bd_prot1"/>
</dbReference>
<accession>A0ABT4EDZ6</accession>
<evidence type="ECO:0000313" key="6">
    <source>
        <dbReference type="EMBL" id="MCY9531850.1"/>
    </source>
</evidence>
<evidence type="ECO:0000256" key="3">
    <source>
        <dbReference type="ARBA" id="ARBA00023136"/>
    </source>
</evidence>
<keyword evidence="2" id="KW-0732">Signal</keyword>
<evidence type="ECO:0000256" key="1">
    <source>
        <dbReference type="ARBA" id="ARBA00022475"/>
    </source>
</evidence>
<dbReference type="Proteomes" id="UP001527090">
    <property type="component" value="Unassembled WGS sequence"/>
</dbReference>
<reference evidence="6 7" key="1">
    <citation type="submission" date="2022-05" db="EMBL/GenBank/DDBJ databases">
        <title>Genome Sequencing of Bee-Associated Microbes.</title>
        <authorList>
            <person name="Dunlap C."/>
        </authorList>
    </citation>
    <scope>NUCLEOTIDE SEQUENCE [LARGE SCALE GENOMIC DNA]</scope>
    <source>
        <strain evidence="6 7">NRRL NRS-750</strain>
    </source>
</reference>
<evidence type="ECO:0000313" key="7">
    <source>
        <dbReference type="Proteomes" id="UP001527090"/>
    </source>
</evidence>
<dbReference type="Gene3D" id="3.40.190.10">
    <property type="entry name" value="Periplasmic binding protein-like II"/>
    <property type="match status" value="1"/>
</dbReference>
<keyword evidence="7" id="KW-1185">Reference proteome</keyword>
<dbReference type="Pfam" id="PF13416">
    <property type="entry name" value="SBP_bac_8"/>
    <property type="match status" value="1"/>
</dbReference>